<dbReference type="GO" id="GO:0003677">
    <property type="term" value="F:DNA binding"/>
    <property type="evidence" value="ECO:0007669"/>
    <property type="project" value="UniProtKB-KW"/>
</dbReference>
<evidence type="ECO:0000256" key="6">
    <source>
        <dbReference type="SAM" id="MobiDB-lite"/>
    </source>
</evidence>
<name>A0A443P9G6_9MAGN</name>
<protein>
    <submittedName>
        <fullName evidence="8">Zinc finger CCCH domain-containing protein 54</fullName>
    </submittedName>
</protein>
<dbReference type="OrthoDB" id="410307at2759"/>
<evidence type="ECO:0000313" key="9">
    <source>
        <dbReference type="Proteomes" id="UP000283530"/>
    </source>
</evidence>
<proteinExistence type="predicted"/>
<dbReference type="Pfam" id="PF25512">
    <property type="entry name" value="zf-CCCH_AtC3H23"/>
    <property type="match status" value="1"/>
</dbReference>
<dbReference type="InterPro" id="IPR057444">
    <property type="entry name" value="Znf-CCCH_AtC3H23-like"/>
</dbReference>
<comment type="caution">
    <text evidence="8">The sequence shown here is derived from an EMBL/GenBank/DDBJ whole genome shotgun (WGS) entry which is preliminary data.</text>
</comment>
<feature type="region of interest" description="Disordered" evidence="6">
    <location>
        <begin position="1"/>
        <end position="26"/>
    </location>
</feature>
<dbReference type="Proteomes" id="UP000283530">
    <property type="component" value="Unassembled WGS sequence"/>
</dbReference>
<dbReference type="Pfam" id="PF18044">
    <property type="entry name" value="zf-CCCH_4"/>
    <property type="match status" value="1"/>
</dbReference>
<dbReference type="PANTHER" id="PTHR14493:SF109">
    <property type="entry name" value="ZINC FINGER CCCH DOMAIN-CONTAINING PROTEIN 54"/>
    <property type="match status" value="1"/>
</dbReference>
<keyword evidence="1 5" id="KW-0479">Metal-binding</keyword>
<dbReference type="GO" id="GO:0008270">
    <property type="term" value="F:zinc ion binding"/>
    <property type="evidence" value="ECO:0007669"/>
    <property type="project" value="UniProtKB-KW"/>
</dbReference>
<dbReference type="SMART" id="SM00356">
    <property type="entry name" value="ZnF_C3H1"/>
    <property type="match status" value="2"/>
</dbReference>
<keyword evidence="3 5" id="KW-0862">Zinc</keyword>
<keyword evidence="9" id="KW-1185">Reference proteome</keyword>
<evidence type="ECO:0000259" key="7">
    <source>
        <dbReference type="PROSITE" id="PS50103"/>
    </source>
</evidence>
<dbReference type="Gene3D" id="4.10.1000.10">
    <property type="entry name" value="Zinc finger, CCCH-type"/>
    <property type="match status" value="1"/>
</dbReference>
<keyword evidence="2 5" id="KW-0863">Zinc-finger</keyword>
<dbReference type="PANTHER" id="PTHR14493">
    <property type="entry name" value="UNKEMPT FAMILY MEMBER"/>
    <property type="match status" value="1"/>
</dbReference>
<dbReference type="SUPFAM" id="SSF90229">
    <property type="entry name" value="CCCH zinc finger"/>
    <property type="match status" value="1"/>
</dbReference>
<gene>
    <name evidence="8" type="ORF">CKAN_01635900</name>
</gene>
<reference evidence="8 9" key="1">
    <citation type="journal article" date="2019" name="Nat. Plants">
        <title>Stout camphor tree genome fills gaps in understanding of flowering plant genome evolution.</title>
        <authorList>
            <person name="Chaw S.M."/>
            <person name="Liu Y.C."/>
            <person name="Wu Y.W."/>
            <person name="Wang H.Y."/>
            <person name="Lin C.I."/>
            <person name="Wu C.S."/>
            <person name="Ke H.M."/>
            <person name="Chang L.Y."/>
            <person name="Hsu C.Y."/>
            <person name="Yang H.T."/>
            <person name="Sudianto E."/>
            <person name="Hsu M.H."/>
            <person name="Wu K.P."/>
            <person name="Wang L.N."/>
            <person name="Leebens-Mack J.H."/>
            <person name="Tsai I.J."/>
        </authorList>
    </citation>
    <scope>NUCLEOTIDE SEQUENCE [LARGE SCALE GENOMIC DNA]</scope>
    <source>
        <strain evidence="9">cv. Chaw 1501</strain>
        <tissue evidence="8">Young leaves</tissue>
    </source>
</reference>
<dbReference type="PROSITE" id="PS50103">
    <property type="entry name" value="ZF_C3H1"/>
    <property type="match status" value="1"/>
</dbReference>
<evidence type="ECO:0000256" key="5">
    <source>
        <dbReference type="PROSITE-ProRule" id="PRU00723"/>
    </source>
</evidence>
<evidence type="ECO:0000256" key="1">
    <source>
        <dbReference type="ARBA" id="ARBA00022723"/>
    </source>
</evidence>
<dbReference type="InterPro" id="IPR045234">
    <property type="entry name" value="Unkempt-like"/>
</dbReference>
<accession>A0A443P9G6</accession>
<dbReference type="InterPro" id="IPR000571">
    <property type="entry name" value="Znf_CCCH"/>
</dbReference>
<dbReference type="AlphaFoldDB" id="A0A443P9G6"/>
<dbReference type="EMBL" id="QPKB01000006">
    <property type="protein sequence ID" value="RWR87418.1"/>
    <property type="molecule type" value="Genomic_DNA"/>
</dbReference>
<dbReference type="InterPro" id="IPR041367">
    <property type="entry name" value="Znf-CCCH_4"/>
</dbReference>
<keyword evidence="4" id="KW-0238">DNA-binding</keyword>
<evidence type="ECO:0000256" key="4">
    <source>
        <dbReference type="ARBA" id="ARBA00023125"/>
    </source>
</evidence>
<evidence type="ECO:0000256" key="3">
    <source>
        <dbReference type="ARBA" id="ARBA00022833"/>
    </source>
</evidence>
<dbReference type="InterPro" id="IPR036855">
    <property type="entry name" value="Znf_CCCH_sf"/>
</dbReference>
<dbReference type="STRING" id="337451.A0A443P9G6"/>
<organism evidence="8 9">
    <name type="scientific">Cinnamomum micranthum f. kanehirae</name>
    <dbReference type="NCBI Taxonomy" id="337451"/>
    <lineage>
        <taxon>Eukaryota</taxon>
        <taxon>Viridiplantae</taxon>
        <taxon>Streptophyta</taxon>
        <taxon>Embryophyta</taxon>
        <taxon>Tracheophyta</taxon>
        <taxon>Spermatophyta</taxon>
        <taxon>Magnoliopsida</taxon>
        <taxon>Magnoliidae</taxon>
        <taxon>Laurales</taxon>
        <taxon>Lauraceae</taxon>
        <taxon>Cinnamomum</taxon>
    </lineage>
</organism>
<feature type="compositionally biased region" description="Polar residues" evidence="6">
    <location>
        <begin position="1"/>
        <end position="20"/>
    </location>
</feature>
<feature type="zinc finger region" description="C3H1-type" evidence="5">
    <location>
        <begin position="76"/>
        <end position="103"/>
    </location>
</feature>
<feature type="domain" description="C3H1-type" evidence="7">
    <location>
        <begin position="76"/>
        <end position="103"/>
    </location>
</feature>
<evidence type="ECO:0000313" key="8">
    <source>
        <dbReference type="EMBL" id="RWR87418.1"/>
    </source>
</evidence>
<sequence length="211" mass="24292">MLKAVNQASKPDTKPPQFSNCPGGDGDGDTIYESDEFRMYSFKIRRCTKTRAHSWTECPYAHRGEKAQRRDPRKFNYSAITCPEFRRGGCRRGDSCQFAHGVFEFWLHPTRYRTLACMAGKYCRRKVCFFAHTPEQMRIGTMAGLCHCIYRICANSPPVAPENEFGKVADRNLVKGMRDLKKEGDEEKVERCFGDEMSDFPDIDWISELVS</sequence>
<evidence type="ECO:0000256" key="2">
    <source>
        <dbReference type="ARBA" id="ARBA00022771"/>
    </source>
</evidence>